<reference evidence="1 2" key="1">
    <citation type="submission" date="2019-08" db="EMBL/GenBank/DDBJ databases">
        <title>In-depth cultivation of the pig gut microbiome towards novel bacterial diversity and tailored functional studies.</title>
        <authorList>
            <person name="Wylensek D."/>
            <person name="Hitch T.C.A."/>
            <person name="Clavel T."/>
        </authorList>
    </citation>
    <scope>NUCLEOTIDE SEQUENCE [LARGE SCALE GENOMIC DNA]</scope>
    <source>
        <strain evidence="1 2">RF-GAM-744-WT-7</strain>
    </source>
</reference>
<dbReference type="Proteomes" id="UP000442535">
    <property type="component" value="Unassembled WGS sequence"/>
</dbReference>
<dbReference type="RefSeq" id="WP_154544194.1">
    <property type="nucleotide sequence ID" value="NZ_VUMY01000006.1"/>
</dbReference>
<sequence>MTLEVVPDRIYGNKLSFIIDGKEYNTDLTSYLLEPGEADSKKRTFAEVAKGAGVKWTMKLSALQSTTTASLWRAIWDKSGKEVDYVIAPFGNDTPTEAQPHFKGKVKIGRKPSLGGDAGEEEFTFETEWACTGEPQLVTSAGTYTPPSETGTGV</sequence>
<protein>
    <recommendedName>
        <fullName evidence="3">Phage tail protein</fullName>
    </recommendedName>
</protein>
<evidence type="ECO:0000313" key="1">
    <source>
        <dbReference type="EMBL" id="MST49495.1"/>
    </source>
</evidence>
<keyword evidence="2" id="KW-1185">Reference proteome</keyword>
<dbReference type="EMBL" id="VUMY01000006">
    <property type="protein sequence ID" value="MST49495.1"/>
    <property type="molecule type" value="Genomic_DNA"/>
</dbReference>
<comment type="caution">
    <text evidence="1">The sequence shown here is derived from an EMBL/GenBank/DDBJ whole genome shotgun (WGS) entry which is preliminary data.</text>
</comment>
<proteinExistence type="predicted"/>
<evidence type="ECO:0008006" key="3">
    <source>
        <dbReference type="Google" id="ProtNLM"/>
    </source>
</evidence>
<accession>A0A7K0K375</accession>
<evidence type="ECO:0000313" key="2">
    <source>
        <dbReference type="Proteomes" id="UP000442535"/>
    </source>
</evidence>
<dbReference type="AlphaFoldDB" id="A0A7K0K375"/>
<organism evidence="1 2">
    <name type="scientific">Mobiluncus porci</name>
    <dbReference type="NCBI Taxonomy" id="2652278"/>
    <lineage>
        <taxon>Bacteria</taxon>
        <taxon>Bacillati</taxon>
        <taxon>Actinomycetota</taxon>
        <taxon>Actinomycetes</taxon>
        <taxon>Actinomycetales</taxon>
        <taxon>Actinomycetaceae</taxon>
        <taxon>Mobiluncus</taxon>
    </lineage>
</organism>
<gene>
    <name evidence="1" type="ORF">FYJ63_04500</name>
</gene>
<name>A0A7K0K375_9ACTO</name>